<name>A0A482VWZ3_ASBVE</name>
<dbReference type="AlphaFoldDB" id="A0A482VWZ3"/>
<evidence type="ECO:0000256" key="1">
    <source>
        <dbReference type="SAM" id="Phobius"/>
    </source>
</evidence>
<sequence>MRKIKTVAPVYQFVHNVSMELVNKENVTAFQVIKGIIVIPIATQLNGVETANLSAHATMDPAIHSQEAASALLDGPETEGFYGEDCKEKCSCKSDELCHYVTGECEASVTTTTITSTDKTTFSSLNTNSDPTKSYILNKVKIDKNNVLSFKNNGKFETDINGLLSTTSVLGIMETEFPVAEDQDKLEISKMPTNDYGSVHQFTGPDRDEQSINTLMTRGPVQVTKSSKAKVNVKEVSATEASHPHEENYLNDEAHRGSINQPPINKNDLVNSASAATAISVAVIIIAVVIVATNHFIRNKKKIKEGAERTKGMPTVSVYTHSIFHTPL</sequence>
<dbReference type="STRING" id="1661398.A0A482VWZ3"/>
<feature type="non-terminal residue" evidence="2">
    <location>
        <position position="328"/>
    </location>
</feature>
<protein>
    <submittedName>
        <fullName evidence="2">Uncharacterized protein</fullName>
    </submittedName>
</protein>
<accession>A0A482VWZ3</accession>
<dbReference type="EMBL" id="QDEB01054028">
    <property type="protein sequence ID" value="RZC37294.1"/>
    <property type="molecule type" value="Genomic_DNA"/>
</dbReference>
<gene>
    <name evidence="2" type="ORF">BDFB_006918</name>
</gene>
<evidence type="ECO:0000313" key="3">
    <source>
        <dbReference type="Proteomes" id="UP000292052"/>
    </source>
</evidence>
<proteinExistence type="predicted"/>
<feature type="transmembrane region" description="Helical" evidence="1">
    <location>
        <begin position="275"/>
        <end position="297"/>
    </location>
</feature>
<dbReference type="Gene3D" id="2.170.300.10">
    <property type="entry name" value="Tie2 ligand-binding domain superfamily"/>
    <property type="match status" value="1"/>
</dbReference>
<keyword evidence="1" id="KW-0812">Transmembrane</keyword>
<keyword evidence="1" id="KW-0472">Membrane</keyword>
<evidence type="ECO:0000313" key="2">
    <source>
        <dbReference type="EMBL" id="RZC37294.1"/>
    </source>
</evidence>
<comment type="caution">
    <text evidence="2">The sequence shown here is derived from an EMBL/GenBank/DDBJ whole genome shotgun (WGS) entry which is preliminary data.</text>
</comment>
<organism evidence="2 3">
    <name type="scientific">Asbolus verrucosus</name>
    <name type="common">Desert ironclad beetle</name>
    <dbReference type="NCBI Taxonomy" id="1661398"/>
    <lineage>
        <taxon>Eukaryota</taxon>
        <taxon>Metazoa</taxon>
        <taxon>Ecdysozoa</taxon>
        <taxon>Arthropoda</taxon>
        <taxon>Hexapoda</taxon>
        <taxon>Insecta</taxon>
        <taxon>Pterygota</taxon>
        <taxon>Neoptera</taxon>
        <taxon>Endopterygota</taxon>
        <taxon>Coleoptera</taxon>
        <taxon>Polyphaga</taxon>
        <taxon>Cucujiformia</taxon>
        <taxon>Tenebrionidae</taxon>
        <taxon>Pimeliinae</taxon>
        <taxon>Asbolus</taxon>
    </lineage>
</organism>
<reference evidence="2 3" key="1">
    <citation type="submission" date="2017-03" db="EMBL/GenBank/DDBJ databases">
        <title>Genome of the blue death feigning beetle - Asbolus verrucosus.</title>
        <authorList>
            <person name="Rider S.D."/>
        </authorList>
    </citation>
    <scope>NUCLEOTIDE SEQUENCE [LARGE SCALE GENOMIC DNA]</scope>
    <source>
        <strain evidence="2">Butters</strain>
        <tissue evidence="2">Head and leg muscle</tissue>
    </source>
</reference>
<dbReference type="OrthoDB" id="192253at2759"/>
<keyword evidence="3" id="KW-1185">Reference proteome</keyword>
<dbReference type="Proteomes" id="UP000292052">
    <property type="component" value="Unassembled WGS sequence"/>
</dbReference>
<keyword evidence="1" id="KW-1133">Transmembrane helix</keyword>